<dbReference type="InterPro" id="IPR013106">
    <property type="entry name" value="Ig_V-set"/>
</dbReference>
<dbReference type="PANTHER" id="PTHR19433">
    <property type="entry name" value="T-CELL RECEPTOR ALPHA CHAIN V REGION-RELATED"/>
    <property type="match status" value="1"/>
</dbReference>
<keyword evidence="5 9" id="KW-0472">Membrane</keyword>
<keyword evidence="9" id="KW-0812">Transmembrane</keyword>
<feature type="region of interest" description="Disordered" evidence="8">
    <location>
        <begin position="259"/>
        <end position="280"/>
    </location>
</feature>
<dbReference type="InterPro" id="IPR036179">
    <property type="entry name" value="Ig-like_dom_sf"/>
</dbReference>
<protein>
    <recommendedName>
        <fullName evidence="10">Ig-like domain-containing protein</fullName>
    </recommendedName>
</protein>
<evidence type="ECO:0000313" key="11">
    <source>
        <dbReference type="Ensembl" id="ENSTNIP00000000212.1"/>
    </source>
</evidence>
<dbReference type="HOGENOM" id="CLU_055459_0_0_1"/>
<feature type="compositionally biased region" description="Polar residues" evidence="8">
    <location>
        <begin position="265"/>
        <end position="275"/>
    </location>
</feature>
<sequence>QTATMEISPSVKWKNKFKLVKPGETLMLPCFYKDQDLPGLNNPLEEKPRLVCASSRSSWKCYNSFENNPRFRLDTNNNGANLTITDLEFSDSANILLCKSESTYDYRGSESAITQSPSESAITLSPSEFIHSVGTGTPNCSVHTGTCDGEHTVYWFRDSGPSELSFVYRQKGRNNQCEKKTNSCFYSLSLKNLNISQTGTYYCAVEACGHILFGNGTKLVFEARDLYKLCKLLIHAMVVVVLLSFSIFIVKKRNTHRSLDKDSQPRSQVSCTANTEGEEDKEDNLHYAAVRVNQPNTIRMQRNNHNECVYSAVRQ</sequence>
<dbReference type="InterPro" id="IPR007110">
    <property type="entry name" value="Ig-like_dom"/>
</dbReference>
<dbReference type="GO" id="GO:0009617">
    <property type="term" value="P:response to bacterium"/>
    <property type="evidence" value="ECO:0007669"/>
    <property type="project" value="TreeGrafter"/>
</dbReference>
<dbReference type="Proteomes" id="UP000007303">
    <property type="component" value="Unassembled WGS sequence"/>
</dbReference>
<dbReference type="PROSITE" id="PS50835">
    <property type="entry name" value="IG_LIKE"/>
    <property type="match status" value="1"/>
</dbReference>
<dbReference type="GO" id="GO:0005886">
    <property type="term" value="C:plasma membrane"/>
    <property type="evidence" value="ECO:0007669"/>
    <property type="project" value="UniProtKB-SubCell"/>
</dbReference>
<evidence type="ECO:0000256" key="4">
    <source>
        <dbReference type="ARBA" id="ARBA00022859"/>
    </source>
</evidence>
<proteinExistence type="predicted"/>
<evidence type="ECO:0000256" key="6">
    <source>
        <dbReference type="ARBA" id="ARBA00023157"/>
    </source>
</evidence>
<dbReference type="Gene3D" id="2.60.40.10">
    <property type="entry name" value="Immunoglobulins"/>
    <property type="match status" value="2"/>
</dbReference>
<dbReference type="InterPro" id="IPR013783">
    <property type="entry name" value="Ig-like_fold"/>
</dbReference>
<comment type="subcellular location">
    <subcellularLocation>
        <location evidence="1">Cell membrane</location>
    </subcellularLocation>
</comment>
<evidence type="ECO:0000256" key="2">
    <source>
        <dbReference type="ARBA" id="ARBA00022475"/>
    </source>
</evidence>
<dbReference type="Pfam" id="PF07686">
    <property type="entry name" value="V-set"/>
    <property type="match status" value="1"/>
</dbReference>
<evidence type="ECO:0000256" key="7">
    <source>
        <dbReference type="ARBA" id="ARBA00023180"/>
    </source>
</evidence>
<feature type="transmembrane region" description="Helical" evidence="9">
    <location>
        <begin position="232"/>
        <end position="250"/>
    </location>
</feature>
<keyword evidence="7" id="KW-0325">Glycoprotein</keyword>
<keyword evidence="2" id="KW-1003">Cell membrane</keyword>
<keyword evidence="4" id="KW-0391">Immunity</keyword>
<keyword evidence="9" id="KW-1133">Transmembrane helix</keyword>
<reference evidence="11" key="2">
    <citation type="submission" date="2025-08" db="UniProtKB">
        <authorList>
            <consortium name="Ensembl"/>
        </authorList>
    </citation>
    <scope>IDENTIFICATION</scope>
</reference>
<dbReference type="Ensembl" id="ENSTNIT00000003981.1">
    <property type="protein sequence ID" value="ENSTNIP00000000212.1"/>
    <property type="gene ID" value="ENSTNIG00000001509.1"/>
</dbReference>
<evidence type="ECO:0000313" key="12">
    <source>
        <dbReference type="Proteomes" id="UP000007303"/>
    </source>
</evidence>
<feature type="domain" description="Ig-like" evidence="10">
    <location>
        <begin position="117"/>
        <end position="206"/>
    </location>
</feature>
<evidence type="ECO:0000256" key="8">
    <source>
        <dbReference type="SAM" id="MobiDB-lite"/>
    </source>
</evidence>
<dbReference type="GO" id="GO:0002376">
    <property type="term" value="P:immune system process"/>
    <property type="evidence" value="ECO:0007669"/>
    <property type="project" value="UniProtKB-KW"/>
</dbReference>
<dbReference type="SMART" id="SM00409">
    <property type="entry name" value="IG"/>
    <property type="match status" value="1"/>
</dbReference>
<accession>H3BW50</accession>
<evidence type="ECO:0000256" key="9">
    <source>
        <dbReference type="SAM" id="Phobius"/>
    </source>
</evidence>
<keyword evidence="3" id="KW-0732">Signal</keyword>
<evidence type="ECO:0000259" key="10">
    <source>
        <dbReference type="PROSITE" id="PS50835"/>
    </source>
</evidence>
<dbReference type="InterPro" id="IPR052051">
    <property type="entry name" value="TCR_complex_component"/>
</dbReference>
<dbReference type="SUPFAM" id="SSF48726">
    <property type="entry name" value="Immunoglobulin"/>
    <property type="match status" value="2"/>
</dbReference>
<evidence type="ECO:0000256" key="1">
    <source>
        <dbReference type="ARBA" id="ARBA00004236"/>
    </source>
</evidence>
<keyword evidence="12" id="KW-1185">Reference proteome</keyword>
<dbReference type="InterPro" id="IPR003599">
    <property type="entry name" value="Ig_sub"/>
</dbReference>
<dbReference type="STRING" id="99883.ENSTNIP00000000212"/>
<reference evidence="12" key="1">
    <citation type="journal article" date="2004" name="Nature">
        <title>Genome duplication in the teleost fish Tetraodon nigroviridis reveals the early vertebrate proto-karyotype.</title>
        <authorList>
            <person name="Jaillon O."/>
            <person name="Aury J.-M."/>
            <person name="Brunet F."/>
            <person name="Petit J.-L."/>
            <person name="Stange-Thomann N."/>
            <person name="Mauceli E."/>
            <person name="Bouneau L."/>
            <person name="Fischer C."/>
            <person name="Ozouf-Costaz C."/>
            <person name="Bernot A."/>
            <person name="Nicaud S."/>
            <person name="Jaffe D."/>
            <person name="Fisher S."/>
            <person name="Lutfalla G."/>
            <person name="Dossat C."/>
            <person name="Segurens B."/>
            <person name="Dasilva C."/>
            <person name="Salanoubat M."/>
            <person name="Levy M."/>
            <person name="Boudet N."/>
            <person name="Castellano S."/>
            <person name="Anthouard V."/>
            <person name="Jubin C."/>
            <person name="Castelli V."/>
            <person name="Katinka M."/>
            <person name="Vacherie B."/>
            <person name="Biemont C."/>
            <person name="Skalli Z."/>
            <person name="Cattolico L."/>
            <person name="Poulain J."/>
            <person name="De Berardinis V."/>
            <person name="Cruaud C."/>
            <person name="Duprat S."/>
            <person name="Brottier P."/>
            <person name="Coutanceau J.-P."/>
            <person name="Gouzy J."/>
            <person name="Parra G."/>
            <person name="Lardier G."/>
            <person name="Chapple C."/>
            <person name="McKernan K.J."/>
            <person name="McEwan P."/>
            <person name="Bosak S."/>
            <person name="Kellis M."/>
            <person name="Volff J.-N."/>
            <person name="Guigo R."/>
            <person name="Zody M.C."/>
            <person name="Mesirov J."/>
            <person name="Lindblad-Toh K."/>
            <person name="Birren B."/>
            <person name="Nusbaum C."/>
            <person name="Kahn D."/>
            <person name="Robinson-Rechavi M."/>
            <person name="Laudet V."/>
            <person name="Schachter V."/>
            <person name="Quetier F."/>
            <person name="Saurin W."/>
            <person name="Scarpelli C."/>
            <person name="Wincker P."/>
            <person name="Lander E.S."/>
            <person name="Weissenbach J."/>
            <person name="Roest Crollius H."/>
        </authorList>
    </citation>
    <scope>NUCLEOTIDE SEQUENCE [LARGE SCALE GENOMIC DNA]</scope>
</reference>
<evidence type="ECO:0000256" key="3">
    <source>
        <dbReference type="ARBA" id="ARBA00022729"/>
    </source>
</evidence>
<evidence type="ECO:0000256" key="5">
    <source>
        <dbReference type="ARBA" id="ARBA00023136"/>
    </source>
</evidence>
<keyword evidence="6" id="KW-1015">Disulfide bond</keyword>
<dbReference type="OMA" id="PNTIRMQ"/>
<dbReference type="FunCoup" id="H3BW50">
    <property type="interactions" value="85"/>
</dbReference>
<reference evidence="11" key="3">
    <citation type="submission" date="2025-09" db="UniProtKB">
        <authorList>
            <consortium name="Ensembl"/>
        </authorList>
    </citation>
    <scope>IDENTIFICATION</scope>
</reference>
<dbReference type="InParanoid" id="H3BW50"/>
<organism evidence="11 12">
    <name type="scientific">Tetraodon nigroviridis</name>
    <name type="common">Spotted green pufferfish</name>
    <name type="synonym">Chelonodon nigroviridis</name>
    <dbReference type="NCBI Taxonomy" id="99883"/>
    <lineage>
        <taxon>Eukaryota</taxon>
        <taxon>Metazoa</taxon>
        <taxon>Chordata</taxon>
        <taxon>Craniata</taxon>
        <taxon>Vertebrata</taxon>
        <taxon>Euteleostomi</taxon>
        <taxon>Actinopterygii</taxon>
        <taxon>Neopterygii</taxon>
        <taxon>Teleostei</taxon>
        <taxon>Neoteleostei</taxon>
        <taxon>Acanthomorphata</taxon>
        <taxon>Eupercaria</taxon>
        <taxon>Tetraodontiformes</taxon>
        <taxon>Tetradontoidea</taxon>
        <taxon>Tetraodontidae</taxon>
        <taxon>Tetraodon</taxon>
    </lineage>
</organism>
<name>H3BW50_TETNG</name>
<dbReference type="PANTHER" id="PTHR19433:SF127">
    <property type="entry name" value="NITR9"/>
    <property type="match status" value="1"/>
</dbReference>
<dbReference type="GeneTree" id="ENSGT00940000162676"/>
<dbReference type="AlphaFoldDB" id="H3BW50"/>